<dbReference type="GeneID" id="36592397"/>
<name>A0A2J6SFA2_9HELO</name>
<dbReference type="InterPro" id="IPR011042">
    <property type="entry name" value="6-blade_b-propeller_TolB-like"/>
</dbReference>
<accession>A0A2J6SFA2</accession>
<dbReference type="AlphaFoldDB" id="A0A2J6SFA2"/>
<sequence length="164" mass="18348">MAQYLNNAFLQPSVSFANFRISPEWRTSRPLLSKPHPKISRTIPRSSRNPPDCRDRKEMPAPSPKPDPTLTALVGGISFGVNGVHTREGFLYFTITELGFFPDFTFDGVGDAYIARGRVDLIRKITPAGKVVSLDYENLDTLVLIEGNTAAKFGRTKSDRRMFL</sequence>
<feature type="region of interest" description="Disordered" evidence="1">
    <location>
        <begin position="30"/>
        <end position="68"/>
    </location>
</feature>
<dbReference type="Proteomes" id="UP000235371">
    <property type="component" value="Unassembled WGS sequence"/>
</dbReference>
<evidence type="ECO:0000313" key="3">
    <source>
        <dbReference type="Proteomes" id="UP000235371"/>
    </source>
</evidence>
<evidence type="ECO:0000313" key="2">
    <source>
        <dbReference type="EMBL" id="PMD49451.1"/>
    </source>
</evidence>
<dbReference type="RefSeq" id="XP_024726355.1">
    <property type="nucleotide sequence ID" value="XM_024884320.1"/>
</dbReference>
<dbReference type="InParanoid" id="A0A2J6SFA2"/>
<dbReference type="EMBL" id="KZ613921">
    <property type="protein sequence ID" value="PMD49451.1"/>
    <property type="molecule type" value="Genomic_DNA"/>
</dbReference>
<keyword evidence="3" id="KW-1185">Reference proteome</keyword>
<protein>
    <submittedName>
        <fullName evidence="2">Uncharacterized protein</fullName>
    </submittedName>
</protein>
<dbReference type="OrthoDB" id="9977941at2759"/>
<gene>
    <name evidence="2" type="ORF">K444DRAFT_638934</name>
</gene>
<proteinExistence type="predicted"/>
<reference evidence="2 3" key="1">
    <citation type="submission" date="2016-04" db="EMBL/GenBank/DDBJ databases">
        <title>A degradative enzymes factory behind the ericoid mycorrhizal symbiosis.</title>
        <authorList>
            <consortium name="DOE Joint Genome Institute"/>
            <person name="Martino E."/>
            <person name="Morin E."/>
            <person name="Grelet G."/>
            <person name="Kuo A."/>
            <person name="Kohler A."/>
            <person name="Daghino S."/>
            <person name="Barry K."/>
            <person name="Choi C."/>
            <person name="Cichocki N."/>
            <person name="Clum A."/>
            <person name="Copeland A."/>
            <person name="Hainaut M."/>
            <person name="Haridas S."/>
            <person name="Labutti K."/>
            <person name="Lindquist E."/>
            <person name="Lipzen A."/>
            <person name="Khouja H.-R."/>
            <person name="Murat C."/>
            <person name="Ohm R."/>
            <person name="Olson A."/>
            <person name="Spatafora J."/>
            <person name="Veneault-Fourrey C."/>
            <person name="Henrissat B."/>
            <person name="Grigoriev I."/>
            <person name="Martin F."/>
            <person name="Perotto S."/>
        </authorList>
    </citation>
    <scope>NUCLEOTIDE SEQUENCE [LARGE SCALE GENOMIC DNA]</scope>
    <source>
        <strain evidence="2 3">E</strain>
    </source>
</reference>
<dbReference type="STRING" id="1095630.A0A2J6SFA2"/>
<dbReference type="Gene3D" id="2.120.10.30">
    <property type="entry name" value="TolB, C-terminal domain"/>
    <property type="match status" value="1"/>
</dbReference>
<evidence type="ECO:0000256" key="1">
    <source>
        <dbReference type="SAM" id="MobiDB-lite"/>
    </source>
</evidence>
<organism evidence="2 3">
    <name type="scientific">Hyaloscypha bicolor E</name>
    <dbReference type="NCBI Taxonomy" id="1095630"/>
    <lineage>
        <taxon>Eukaryota</taxon>
        <taxon>Fungi</taxon>
        <taxon>Dikarya</taxon>
        <taxon>Ascomycota</taxon>
        <taxon>Pezizomycotina</taxon>
        <taxon>Leotiomycetes</taxon>
        <taxon>Helotiales</taxon>
        <taxon>Hyaloscyphaceae</taxon>
        <taxon>Hyaloscypha</taxon>
        <taxon>Hyaloscypha bicolor</taxon>
    </lineage>
</organism>